<evidence type="ECO:0000313" key="4">
    <source>
        <dbReference type="EMBL" id="KAK7463748.1"/>
    </source>
</evidence>
<dbReference type="Pfam" id="PF01369">
    <property type="entry name" value="Sec7"/>
    <property type="match status" value="1"/>
</dbReference>
<dbReference type="Gene3D" id="1.10.1000.11">
    <property type="entry name" value="Arf Nucleotide-binding Site Opener,domain 2"/>
    <property type="match status" value="1"/>
</dbReference>
<dbReference type="CDD" id="cd00171">
    <property type="entry name" value="Sec7"/>
    <property type="match status" value="1"/>
</dbReference>
<dbReference type="PROSITE" id="PS50190">
    <property type="entry name" value="SEC7"/>
    <property type="match status" value="1"/>
</dbReference>
<dbReference type="InterPro" id="IPR035999">
    <property type="entry name" value="Sec7_dom_sf"/>
</dbReference>
<feature type="region of interest" description="Disordered" evidence="1">
    <location>
        <begin position="430"/>
        <end position="455"/>
    </location>
</feature>
<name>A0ABR1JT18_9AGAR</name>
<reference evidence="4 6" key="1">
    <citation type="submission" date="2024-01" db="EMBL/GenBank/DDBJ databases">
        <title>A draft genome for the cacao thread blight pathogen Marasmiellus scandens.</title>
        <authorList>
            <person name="Baruah I.K."/>
            <person name="Leung J."/>
            <person name="Bukari Y."/>
            <person name="Amoako-Attah I."/>
            <person name="Meinhardt L.W."/>
            <person name="Bailey B.A."/>
            <person name="Cohen S.P."/>
        </authorList>
    </citation>
    <scope>NUCLEOTIDE SEQUENCE [LARGE SCALE GENOMIC DNA]</scope>
    <source>
        <strain evidence="4 6">GH-19</strain>
    </source>
</reference>
<feature type="region of interest" description="Disordered" evidence="1">
    <location>
        <begin position="192"/>
        <end position="408"/>
    </location>
</feature>
<gene>
    <name evidence="5" type="ORF">VKT23_005685</name>
    <name evidence="4" type="ORF">VKT23_007087</name>
</gene>
<sequence length="1265" mass="138512">MIGQGSKQHGKHLFSRTPNSDTPPPSYNDLENDPSPVLFSETTTVTRTVTETTTTHFFSLPLWKRRPATAASEPPSTPPKNSMVADHSTPPRFSKFKLEKDLPPTPPHESGPSSPFPSRTTSQRTSLDEIFKETVLPSLFPPDHLQSPKGGAYSASSSTAALAHAALGLGLPHVLSHAASASHPELNTIAFNDSPSTSFDSPPSRRPSARALSSAGRPGDSSKSTNRRRTRGLSLGPASFLNFGSSESKGKGKEKELPPGQTAEPPSRLLRRKSSFWSRRKSTVDGVESLPPKTELIPPLPTVPPISPFALDNTINPSPANQHKPQHSRGLSRSHSERISPQPLSLDISVLSDSASYPKPQRQHRRPVTADSTTRAEKSPRLLLSDDQRLTSSPTAEQPLSSSQQPRARALTNPPFLHRLSMNLFMSSSVSTPSSPVVSGPPSRVSSSKNTSSIPKALVDEESPEGYLSRLMDSVSKAEIAAVLASSNDPFHVQALRSYIGRFDFADDPLDVALRRLLMDVGLPRETQQIDRVMEAFASRYYQSHPKLFISEDHPYILAFSLIMLHTDAFNKSNKRKMTKQDYIKNTRLPGVAPEILDCFYDNIVFAPFIFIEDPFDVNGQRGFIDGSPRKSSTSMGNSISPSTSLILGKGNKVDPYYLISHNLLDHLRVDVEAYVPLTNPYSYEGTAGPWDEEELQASFAQANVISVEGADSSKPPSSFFGLGPGIGPASPLVASAPGPPLADSETWNLKVTKVGLLNRKDEALEGGKKANNRKWKIWNVILTGSQLLFFRDTSSSWTNIPSAPSDGQTVLPRTFAFKPDEIFSVKDAIAVYDRSYTKHEYTFRFFMRDGRQFLLSSSDEQQMNQWISRINYASAFKSTGVRMRPVGMSGRDLQLTGVAAATSHLHDLQHMSSPRVKQRDGDSLQDMDGSSNHARRSATLVSNPDEVDPDTLVSPEVEGADQFKATFDQVKADLAAGRCASPDSNGRSGSIPAENERLPSRARVVLSKVREMDSKISAAQTQLETDIRLVRNIATLTPFQRTTRERLLTAVQGVSKRVMSGRLEVLRLTCHRDVLLNDLAAEGRVWNRAKKMALKAATETLQSQQVPRMTLSFHESQSVASPPIPIPQKSPTSSLPRPESTAGSVQSFHSALDWPIDDVSTSNFLEASQTIESPRNSSAGSLHAPGNDRVPLDGLSPRTSEEQPSHQKFYTAQESPEEQAEEWDKTRCVSGRPRARVSLVRVPSTIGLSARFEKGRADEGRGTS</sequence>
<feature type="region of interest" description="Disordered" evidence="1">
    <location>
        <begin position="907"/>
        <end position="959"/>
    </location>
</feature>
<dbReference type="EMBL" id="JBANRG010000009">
    <property type="protein sequence ID" value="KAK7463748.1"/>
    <property type="molecule type" value="Genomic_DNA"/>
</dbReference>
<dbReference type="SMART" id="SM00222">
    <property type="entry name" value="Sec7"/>
    <property type="match status" value="1"/>
</dbReference>
<dbReference type="SUPFAM" id="SSF50729">
    <property type="entry name" value="PH domain-like"/>
    <property type="match status" value="1"/>
</dbReference>
<dbReference type="InterPro" id="IPR023394">
    <property type="entry name" value="Sec7_C_sf"/>
</dbReference>
<evidence type="ECO:0000259" key="3">
    <source>
        <dbReference type="PROSITE" id="PS50190"/>
    </source>
</evidence>
<proteinExistence type="predicted"/>
<dbReference type="InterPro" id="IPR001849">
    <property type="entry name" value="PH_domain"/>
</dbReference>
<feature type="region of interest" description="Disordered" evidence="1">
    <location>
        <begin position="1171"/>
        <end position="1233"/>
    </location>
</feature>
<dbReference type="PANTHER" id="PTHR10663">
    <property type="entry name" value="GUANYL-NUCLEOTIDE EXCHANGE FACTOR"/>
    <property type="match status" value="1"/>
</dbReference>
<dbReference type="SMART" id="SM00233">
    <property type="entry name" value="PH"/>
    <property type="match status" value="1"/>
</dbReference>
<protein>
    <submittedName>
        <fullName evidence="4">Uncharacterized protein</fullName>
    </submittedName>
</protein>
<dbReference type="SUPFAM" id="SSF48425">
    <property type="entry name" value="Sec7 domain"/>
    <property type="match status" value="1"/>
</dbReference>
<feature type="compositionally biased region" description="Low complexity" evidence="1">
    <location>
        <begin position="430"/>
        <end position="448"/>
    </location>
</feature>
<dbReference type="InterPro" id="IPR000904">
    <property type="entry name" value="Sec7_dom"/>
</dbReference>
<feature type="domain" description="SEC7" evidence="3">
    <location>
        <begin position="422"/>
        <end position="607"/>
    </location>
</feature>
<organism evidence="4 6">
    <name type="scientific">Marasmiellus scandens</name>
    <dbReference type="NCBI Taxonomy" id="2682957"/>
    <lineage>
        <taxon>Eukaryota</taxon>
        <taxon>Fungi</taxon>
        <taxon>Dikarya</taxon>
        <taxon>Basidiomycota</taxon>
        <taxon>Agaricomycotina</taxon>
        <taxon>Agaricomycetes</taxon>
        <taxon>Agaricomycetidae</taxon>
        <taxon>Agaricales</taxon>
        <taxon>Marasmiineae</taxon>
        <taxon>Omphalotaceae</taxon>
        <taxon>Marasmiellus</taxon>
    </lineage>
</organism>
<feature type="compositionally biased region" description="Polar residues" evidence="1">
    <location>
        <begin position="1171"/>
        <end position="1181"/>
    </location>
</feature>
<feature type="compositionally biased region" description="Basic residues" evidence="1">
    <location>
        <begin position="269"/>
        <end position="281"/>
    </location>
</feature>
<evidence type="ECO:0000259" key="2">
    <source>
        <dbReference type="PROSITE" id="PS50003"/>
    </source>
</evidence>
<feature type="compositionally biased region" description="Low complexity" evidence="1">
    <location>
        <begin position="41"/>
        <end position="55"/>
    </location>
</feature>
<feature type="compositionally biased region" description="Basic and acidic residues" evidence="1">
    <location>
        <begin position="248"/>
        <end position="257"/>
    </location>
</feature>
<feature type="compositionally biased region" description="Basic and acidic residues" evidence="1">
    <location>
        <begin position="374"/>
        <end position="389"/>
    </location>
</feature>
<dbReference type="Pfam" id="PF00169">
    <property type="entry name" value="PH"/>
    <property type="match status" value="1"/>
</dbReference>
<dbReference type="Proteomes" id="UP001498398">
    <property type="component" value="Unassembled WGS sequence"/>
</dbReference>
<evidence type="ECO:0000256" key="1">
    <source>
        <dbReference type="SAM" id="MobiDB-lite"/>
    </source>
</evidence>
<feature type="region of interest" description="Disordered" evidence="1">
    <location>
        <begin position="1"/>
        <end position="125"/>
    </location>
</feature>
<feature type="compositionally biased region" description="Polar residues" evidence="1">
    <location>
        <begin position="111"/>
        <end position="125"/>
    </location>
</feature>
<keyword evidence="6" id="KW-1185">Reference proteome</keyword>
<accession>A0ABR1JT18</accession>
<feature type="compositionally biased region" description="Polar residues" evidence="1">
    <location>
        <begin position="313"/>
        <end position="323"/>
    </location>
</feature>
<feature type="domain" description="PH" evidence="2">
    <location>
        <begin position="751"/>
        <end position="876"/>
    </location>
</feature>
<feature type="compositionally biased region" description="Polar residues" evidence="1">
    <location>
        <begin position="1130"/>
        <end position="1147"/>
    </location>
</feature>
<evidence type="ECO:0000313" key="5">
    <source>
        <dbReference type="EMBL" id="KAK7465714.1"/>
    </source>
</evidence>
<feature type="compositionally biased region" description="Pro residues" evidence="1">
    <location>
        <begin position="298"/>
        <end position="307"/>
    </location>
</feature>
<dbReference type="InterPro" id="IPR011993">
    <property type="entry name" value="PH-like_dom_sf"/>
</dbReference>
<evidence type="ECO:0000313" key="6">
    <source>
        <dbReference type="Proteomes" id="UP001498398"/>
    </source>
</evidence>
<feature type="compositionally biased region" description="Polar residues" evidence="1">
    <location>
        <begin position="390"/>
        <end position="406"/>
    </location>
</feature>
<feature type="region of interest" description="Disordered" evidence="1">
    <location>
        <begin position="1115"/>
        <end position="1147"/>
    </location>
</feature>
<dbReference type="Gene3D" id="2.30.29.30">
    <property type="entry name" value="Pleckstrin-homology domain (PH domain)/Phosphotyrosine-binding domain (PTB)"/>
    <property type="match status" value="1"/>
</dbReference>
<feature type="compositionally biased region" description="Low complexity" evidence="1">
    <location>
        <begin position="209"/>
        <end position="218"/>
    </location>
</feature>
<dbReference type="EMBL" id="JBANRG010000006">
    <property type="protein sequence ID" value="KAK7465714.1"/>
    <property type="molecule type" value="Genomic_DNA"/>
</dbReference>
<dbReference type="PROSITE" id="PS50003">
    <property type="entry name" value="PH_DOMAIN"/>
    <property type="match status" value="1"/>
</dbReference>
<dbReference type="PANTHER" id="PTHR10663:SF405">
    <property type="entry name" value="ARF GUANINE NUCLEOTIDE EXCHANGE FACTOR SYT1"/>
    <property type="match status" value="1"/>
</dbReference>
<comment type="caution">
    <text evidence="4">The sequence shown here is derived from an EMBL/GenBank/DDBJ whole genome shotgun (WGS) entry which is preliminary data.</text>
</comment>